<gene>
    <name evidence="1" type="ORF">EVA_00464</name>
</gene>
<reference evidence="1" key="1">
    <citation type="journal article" date="2012" name="PLoS ONE">
        <title>Gene sets for utilization of primary and secondary nutrition supplies in the distal gut of endangered iberian lynx.</title>
        <authorList>
            <person name="Alcaide M."/>
            <person name="Messina E."/>
            <person name="Richter M."/>
            <person name="Bargiela R."/>
            <person name="Peplies J."/>
            <person name="Huws S.A."/>
            <person name="Newbold C.J."/>
            <person name="Golyshin P.N."/>
            <person name="Simon M.A."/>
            <person name="Lopez G."/>
            <person name="Yakimov M.M."/>
            <person name="Ferrer M."/>
        </authorList>
    </citation>
    <scope>NUCLEOTIDE SEQUENCE</scope>
</reference>
<proteinExistence type="predicted"/>
<accession>J9GR17</accession>
<organism evidence="1">
    <name type="scientific">gut metagenome</name>
    <dbReference type="NCBI Taxonomy" id="749906"/>
    <lineage>
        <taxon>unclassified sequences</taxon>
        <taxon>metagenomes</taxon>
        <taxon>organismal metagenomes</taxon>
    </lineage>
</organism>
<dbReference type="AlphaFoldDB" id="J9GR17"/>
<sequence length="70" mass="8126">DHVRIEPPLYRHSILPFKLLYSATHRKEDIYNLVFRLDAIDAFNKKLQKGKIVGATNEAMKICYGECKFG</sequence>
<name>J9GR17_9ZZZZ</name>
<feature type="non-terminal residue" evidence="1">
    <location>
        <position position="1"/>
    </location>
</feature>
<feature type="non-terminal residue" evidence="1">
    <location>
        <position position="70"/>
    </location>
</feature>
<comment type="caution">
    <text evidence="1">The sequence shown here is derived from an EMBL/GenBank/DDBJ whole genome shotgun (WGS) entry which is preliminary data.</text>
</comment>
<dbReference type="EMBL" id="AMCI01000049">
    <property type="protein sequence ID" value="EJX10837.1"/>
    <property type="molecule type" value="Genomic_DNA"/>
</dbReference>
<evidence type="ECO:0000313" key="1">
    <source>
        <dbReference type="EMBL" id="EJX10837.1"/>
    </source>
</evidence>
<protein>
    <submittedName>
        <fullName evidence="1">Uncharacterized protein</fullName>
    </submittedName>
</protein>